<evidence type="ECO:0000313" key="9">
    <source>
        <dbReference type="EMBL" id="ETX29429.1"/>
    </source>
</evidence>
<evidence type="ECO:0000256" key="5">
    <source>
        <dbReference type="ARBA" id="ARBA00022692"/>
    </source>
</evidence>
<keyword evidence="6 8" id="KW-1133">Transmembrane helix</keyword>
<dbReference type="PANTHER" id="PTHR30269">
    <property type="entry name" value="TRANSMEMBRANE PROTEIN YFCA"/>
    <property type="match status" value="1"/>
</dbReference>
<feature type="transmembrane region" description="Helical" evidence="8">
    <location>
        <begin position="228"/>
        <end position="246"/>
    </location>
</feature>
<dbReference type="AlphaFoldDB" id="X7FBF7"/>
<feature type="transmembrane region" description="Helical" evidence="8">
    <location>
        <begin position="57"/>
        <end position="76"/>
    </location>
</feature>
<protein>
    <recommendedName>
        <fullName evidence="8">Probable membrane transporter protein</fullName>
    </recommendedName>
</protein>
<evidence type="ECO:0000256" key="4">
    <source>
        <dbReference type="ARBA" id="ARBA00022475"/>
    </source>
</evidence>
<feature type="transmembrane region" description="Helical" evidence="8">
    <location>
        <begin position="170"/>
        <end position="192"/>
    </location>
</feature>
<dbReference type="EMBL" id="JAME01000009">
    <property type="protein sequence ID" value="ETX29429.1"/>
    <property type="molecule type" value="Genomic_DNA"/>
</dbReference>
<comment type="subcellular location">
    <subcellularLocation>
        <location evidence="1 8">Cell membrane</location>
        <topology evidence="1 8">Multi-pass membrane protein</topology>
    </subcellularLocation>
</comment>
<name>X7FBF7_9RHOB</name>
<feature type="transmembrane region" description="Helical" evidence="8">
    <location>
        <begin position="204"/>
        <end position="222"/>
    </location>
</feature>
<dbReference type="PANTHER" id="PTHR30269:SF0">
    <property type="entry name" value="MEMBRANE TRANSPORTER PROTEIN YFCA-RELATED"/>
    <property type="match status" value="1"/>
</dbReference>
<comment type="similarity">
    <text evidence="2 8">Belongs to the 4-toluene sulfonate uptake permease (TSUP) (TC 2.A.102) family.</text>
</comment>
<dbReference type="eggNOG" id="COG0730">
    <property type="taxonomic scope" value="Bacteria"/>
</dbReference>
<gene>
    <name evidence="9" type="ORF">RISW2_23120</name>
</gene>
<proteinExistence type="inferred from homology"/>
<evidence type="ECO:0000256" key="1">
    <source>
        <dbReference type="ARBA" id="ARBA00004651"/>
    </source>
</evidence>
<evidence type="ECO:0000313" key="10">
    <source>
        <dbReference type="Proteomes" id="UP000023430"/>
    </source>
</evidence>
<evidence type="ECO:0000256" key="2">
    <source>
        <dbReference type="ARBA" id="ARBA00009142"/>
    </source>
</evidence>
<sequence length="272" mass="27822">MGDPHGRLPDHAGGMTSLLDLVALAGAGTLAGIINAIAGGGTFFTFATLMAIGLPPVAANATSAVSVVPGQIASALAYRGEILALSRVLVPLCAVSAIGGLFGGWLLLNTDDTTFRGLVPWLLLFATVLFALSPRIPALMQRLRGAAGTPLPAAARATTGALALQGVVAIYGGYFGAGMGIMMLASLSIVFGDRFHDANAAKNILAVCMQGFAVLLFVFSGLVHWSEAIVITLSSVTGGFLGVVVARRVPVPVMRWTVVAIGAALSAWYFVT</sequence>
<feature type="transmembrane region" description="Helical" evidence="8">
    <location>
        <begin position="253"/>
        <end position="271"/>
    </location>
</feature>
<evidence type="ECO:0000256" key="6">
    <source>
        <dbReference type="ARBA" id="ARBA00022989"/>
    </source>
</evidence>
<feature type="transmembrane region" description="Helical" evidence="8">
    <location>
        <begin position="88"/>
        <end position="108"/>
    </location>
</feature>
<dbReference type="InterPro" id="IPR002781">
    <property type="entry name" value="TM_pro_TauE-like"/>
</dbReference>
<evidence type="ECO:0000256" key="8">
    <source>
        <dbReference type="RuleBase" id="RU363041"/>
    </source>
</evidence>
<comment type="caution">
    <text evidence="9">The sequence shown here is derived from an EMBL/GenBank/DDBJ whole genome shotgun (WGS) entry which is preliminary data.</text>
</comment>
<dbReference type="InterPro" id="IPR052017">
    <property type="entry name" value="TSUP"/>
</dbReference>
<keyword evidence="10" id="KW-1185">Reference proteome</keyword>
<reference evidence="9 10" key="1">
    <citation type="submission" date="2014-01" db="EMBL/GenBank/DDBJ databases">
        <title>Roseivivax isoporae LMG 25204 Genome Sequencing.</title>
        <authorList>
            <person name="Lai Q."/>
            <person name="Li G."/>
            <person name="Shao Z."/>
        </authorList>
    </citation>
    <scope>NUCLEOTIDE SEQUENCE [LARGE SCALE GENOMIC DNA]</scope>
    <source>
        <strain evidence="9 10">LMG 25204</strain>
    </source>
</reference>
<keyword evidence="5 8" id="KW-0812">Transmembrane</keyword>
<keyword evidence="7 8" id="KW-0472">Membrane</keyword>
<feature type="transmembrane region" description="Helical" evidence="8">
    <location>
        <begin position="21"/>
        <end position="51"/>
    </location>
</feature>
<organism evidence="9 10">
    <name type="scientific">Roseivivax isoporae LMG 25204</name>
    <dbReference type="NCBI Taxonomy" id="1449351"/>
    <lineage>
        <taxon>Bacteria</taxon>
        <taxon>Pseudomonadati</taxon>
        <taxon>Pseudomonadota</taxon>
        <taxon>Alphaproteobacteria</taxon>
        <taxon>Rhodobacterales</taxon>
        <taxon>Roseobacteraceae</taxon>
        <taxon>Roseivivax</taxon>
    </lineage>
</organism>
<evidence type="ECO:0000256" key="3">
    <source>
        <dbReference type="ARBA" id="ARBA00022448"/>
    </source>
</evidence>
<accession>X7FBF7</accession>
<feature type="transmembrane region" description="Helical" evidence="8">
    <location>
        <begin position="114"/>
        <end position="133"/>
    </location>
</feature>
<dbReference type="GO" id="GO:0005886">
    <property type="term" value="C:plasma membrane"/>
    <property type="evidence" value="ECO:0007669"/>
    <property type="project" value="UniProtKB-SubCell"/>
</dbReference>
<dbReference type="Pfam" id="PF01925">
    <property type="entry name" value="TauE"/>
    <property type="match status" value="1"/>
</dbReference>
<keyword evidence="4 8" id="KW-1003">Cell membrane</keyword>
<evidence type="ECO:0000256" key="7">
    <source>
        <dbReference type="ARBA" id="ARBA00023136"/>
    </source>
</evidence>
<dbReference type="Proteomes" id="UP000023430">
    <property type="component" value="Unassembled WGS sequence"/>
</dbReference>
<keyword evidence="3" id="KW-0813">Transport</keyword>